<keyword evidence="2" id="KW-1185">Reference proteome</keyword>
<dbReference type="Proteomes" id="UP001154282">
    <property type="component" value="Unassembled WGS sequence"/>
</dbReference>
<reference evidence="1" key="1">
    <citation type="submission" date="2022-08" db="EMBL/GenBank/DDBJ databases">
        <authorList>
            <person name="Gutierrez-Valencia J."/>
        </authorList>
    </citation>
    <scope>NUCLEOTIDE SEQUENCE</scope>
</reference>
<dbReference type="EMBL" id="CAMGYJ010000004">
    <property type="protein sequence ID" value="CAI0402198.1"/>
    <property type="molecule type" value="Genomic_DNA"/>
</dbReference>
<sequence>MEVSSQMLQ</sequence>
<gene>
    <name evidence="1" type="ORF">LITE_LOCUS11501</name>
</gene>
<protein>
    <submittedName>
        <fullName evidence="1">Uncharacterized protein</fullName>
    </submittedName>
</protein>
<evidence type="ECO:0000313" key="2">
    <source>
        <dbReference type="Proteomes" id="UP001154282"/>
    </source>
</evidence>
<name>A0AAV0IXM5_9ROSI</name>
<evidence type="ECO:0000313" key="1">
    <source>
        <dbReference type="EMBL" id="CAI0402198.1"/>
    </source>
</evidence>
<accession>A0AAV0IXM5</accession>
<proteinExistence type="predicted"/>
<comment type="caution">
    <text evidence="1">The sequence shown here is derived from an EMBL/GenBank/DDBJ whole genome shotgun (WGS) entry which is preliminary data.</text>
</comment>
<organism evidence="1 2">
    <name type="scientific">Linum tenue</name>
    <dbReference type="NCBI Taxonomy" id="586396"/>
    <lineage>
        <taxon>Eukaryota</taxon>
        <taxon>Viridiplantae</taxon>
        <taxon>Streptophyta</taxon>
        <taxon>Embryophyta</taxon>
        <taxon>Tracheophyta</taxon>
        <taxon>Spermatophyta</taxon>
        <taxon>Magnoliopsida</taxon>
        <taxon>eudicotyledons</taxon>
        <taxon>Gunneridae</taxon>
        <taxon>Pentapetalae</taxon>
        <taxon>rosids</taxon>
        <taxon>fabids</taxon>
        <taxon>Malpighiales</taxon>
        <taxon>Linaceae</taxon>
        <taxon>Linum</taxon>
    </lineage>
</organism>